<dbReference type="EMBL" id="SLWK01000002">
    <property type="protein sequence ID" value="TCO09875.1"/>
    <property type="molecule type" value="Genomic_DNA"/>
</dbReference>
<dbReference type="AlphaFoldDB" id="A0A4R2GLK5"/>
<reference evidence="1 2" key="1">
    <citation type="submission" date="2019-03" db="EMBL/GenBank/DDBJ databases">
        <title>Genomic Encyclopedia of Type Strains, Phase IV (KMG-IV): sequencing the most valuable type-strain genomes for metagenomic binning, comparative biology and taxonomic classification.</title>
        <authorList>
            <person name="Goeker M."/>
        </authorList>
    </citation>
    <scope>NUCLEOTIDE SEQUENCE [LARGE SCALE GENOMIC DNA]</scope>
    <source>
        <strain evidence="1 2">DSM 24179</strain>
    </source>
</reference>
<proteinExistence type="predicted"/>
<accession>A0A4R2GLK5</accession>
<evidence type="ECO:0000313" key="2">
    <source>
        <dbReference type="Proteomes" id="UP000295221"/>
    </source>
</evidence>
<organism evidence="1 2">
    <name type="scientific">Natronoflexus pectinivorans</name>
    <dbReference type="NCBI Taxonomy" id="682526"/>
    <lineage>
        <taxon>Bacteria</taxon>
        <taxon>Pseudomonadati</taxon>
        <taxon>Bacteroidota</taxon>
        <taxon>Bacteroidia</taxon>
        <taxon>Marinilabiliales</taxon>
        <taxon>Marinilabiliaceae</taxon>
        <taxon>Natronoflexus</taxon>
    </lineage>
</organism>
<protein>
    <submittedName>
        <fullName evidence="1">Uncharacterized protein</fullName>
    </submittedName>
</protein>
<name>A0A4R2GLK5_9BACT</name>
<evidence type="ECO:0000313" key="1">
    <source>
        <dbReference type="EMBL" id="TCO09875.1"/>
    </source>
</evidence>
<comment type="caution">
    <text evidence="1">The sequence shown here is derived from an EMBL/GenBank/DDBJ whole genome shotgun (WGS) entry which is preliminary data.</text>
</comment>
<gene>
    <name evidence="1" type="ORF">EV194_102304</name>
</gene>
<keyword evidence="2" id="KW-1185">Reference proteome</keyword>
<sequence length="47" mass="5661">MTLFNFPKLLLPQKRLIISKLVSLIIDVCLKINKNYQIFEIIRREPF</sequence>
<dbReference type="Proteomes" id="UP000295221">
    <property type="component" value="Unassembled WGS sequence"/>
</dbReference>